<dbReference type="EMBL" id="CP036402">
    <property type="protein sequence ID" value="QBI22085.1"/>
    <property type="molecule type" value="Genomic_DNA"/>
</dbReference>
<keyword evidence="4 6" id="KW-0808">Transferase</keyword>
<dbReference type="Pfam" id="PF00590">
    <property type="entry name" value="TP_methylase"/>
    <property type="match status" value="1"/>
</dbReference>
<evidence type="ECO:0000256" key="1">
    <source>
        <dbReference type="ARBA" id="ARBA00022490"/>
    </source>
</evidence>
<dbReference type="FunFam" id="3.40.1010.10:FF:000007">
    <property type="entry name" value="Ribosomal RNA small subunit methyltransferase I"/>
    <property type="match status" value="1"/>
</dbReference>
<dbReference type="GO" id="GO:0070677">
    <property type="term" value="F:rRNA (cytosine-2'-O-)-methyltransferase activity"/>
    <property type="evidence" value="ECO:0007669"/>
    <property type="project" value="UniProtKB-UniRule"/>
</dbReference>
<dbReference type="GO" id="GO:0005737">
    <property type="term" value="C:cytoplasm"/>
    <property type="evidence" value="ECO:0007669"/>
    <property type="project" value="UniProtKB-SubCell"/>
</dbReference>
<keyword evidence="1 6" id="KW-0963">Cytoplasm</keyword>
<comment type="function">
    <text evidence="6">Catalyzes the 2'-O-methylation of the ribose of cytidine 1402 (C1402) in 16S rRNA.</text>
</comment>
<comment type="similarity">
    <text evidence="6">Belongs to the methyltransferase superfamily. RsmI family.</text>
</comment>
<dbReference type="InterPro" id="IPR014776">
    <property type="entry name" value="4pyrrole_Mease_sub2"/>
</dbReference>
<dbReference type="PANTHER" id="PTHR46111">
    <property type="entry name" value="RIBOSOMAL RNA SMALL SUBUNIT METHYLTRANSFERASE I"/>
    <property type="match status" value="1"/>
</dbReference>
<dbReference type="Gene3D" id="3.30.950.10">
    <property type="entry name" value="Methyltransferase, Cobalt-precorrin-4 Transmethylase, Domain 2"/>
    <property type="match status" value="1"/>
</dbReference>
<evidence type="ECO:0000313" key="8">
    <source>
        <dbReference type="EMBL" id="QBI22085.1"/>
    </source>
</evidence>
<comment type="subcellular location">
    <subcellularLocation>
        <location evidence="6">Cytoplasm</location>
    </subcellularLocation>
</comment>
<evidence type="ECO:0000256" key="4">
    <source>
        <dbReference type="ARBA" id="ARBA00022679"/>
    </source>
</evidence>
<dbReference type="PANTHER" id="PTHR46111:SF1">
    <property type="entry name" value="RIBOSOMAL RNA SMALL SUBUNIT METHYLTRANSFERASE I"/>
    <property type="match status" value="1"/>
</dbReference>
<dbReference type="FunFam" id="3.30.950.10:FF:000002">
    <property type="entry name" value="Ribosomal RNA small subunit methyltransferase I"/>
    <property type="match status" value="1"/>
</dbReference>
<feature type="domain" description="Tetrapyrrole methylase" evidence="7">
    <location>
        <begin position="9"/>
        <end position="209"/>
    </location>
</feature>
<dbReference type="InterPro" id="IPR000878">
    <property type="entry name" value="4pyrrol_Mease"/>
</dbReference>
<evidence type="ECO:0000256" key="6">
    <source>
        <dbReference type="HAMAP-Rule" id="MF_01877"/>
    </source>
</evidence>
<evidence type="ECO:0000259" key="7">
    <source>
        <dbReference type="Pfam" id="PF00590"/>
    </source>
</evidence>
<dbReference type="CDD" id="cd11648">
    <property type="entry name" value="RsmI"/>
    <property type="match status" value="1"/>
</dbReference>
<dbReference type="EC" id="2.1.1.198" evidence="6"/>
<comment type="catalytic activity">
    <reaction evidence="6">
        <text>cytidine(1402) in 16S rRNA + S-adenosyl-L-methionine = 2'-O-methylcytidine(1402) in 16S rRNA + S-adenosyl-L-homocysteine + H(+)</text>
        <dbReference type="Rhea" id="RHEA:42924"/>
        <dbReference type="Rhea" id="RHEA-COMP:10285"/>
        <dbReference type="Rhea" id="RHEA-COMP:10286"/>
        <dbReference type="ChEBI" id="CHEBI:15378"/>
        <dbReference type="ChEBI" id="CHEBI:57856"/>
        <dbReference type="ChEBI" id="CHEBI:59789"/>
        <dbReference type="ChEBI" id="CHEBI:74495"/>
        <dbReference type="ChEBI" id="CHEBI:82748"/>
        <dbReference type="EC" id="2.1.1.198"/>
    </reaction>
</comment>
<dbReference type="HAMAP" id="MF_01877">
    <property type="entry name" value="16SrRNA_methyltr_I"/>
    <property type="match status" value="1"/>
</dbReference>
<evidence type="ECO:0000256" key="3">
    <source>
        <dbReference type="ARBA" id="ARBA00022603"/>
    </source>
</evidence>
<name>A0A411YLL2_9ACTN</name>
<proteinExistence type="inferred from homology"/>
<organism evidence="8 9">
    <name type="scientific">Egibacter rhizosphaerae</name>
    <dbReference type="NCBI Taxonomy" id="1670831"/>
    <lineage>
        <taxon>Bacteria</taxon>
        <taxon>Bacillati</taxon>
        <taxon>Actinomycetota</taxon>
        <taxon>Nitriliruptoria</taxon>
        <taxon>Egibacterales</taxon>
        <taxon>Egibacteraceae</taxon>
        <taxon>Egibacter</taxon>
    </lineage>
</organism>
<dbReference type="NCBIfam" id="TIGR00096">
    <property type="entry name" value="16S rRNA (cytidine(1402)-2'-O)-methyltransferase"/>
    <property type="match status" value="1"/>
</dbReference>
<dbReference type="OrthoDB" id="9809084at2"/>
<dbReference type="InterPro" id="IPR014777">
    <property type="entry name" value="4pyrrole_Mease_sub1"/>
</dbReference>
<dbReference type="PIRSF" id="PIRSF005917">
    <property type="entry name" value="MTase_YraL"/>
    <property type="match status" value="1"/>
</dbReference>
<keyword evidence="5 6" id="KW-0949">S-adenosyl-L-methionine</keyword>
<dbReference type="InterPro" id="IPR035996">
    <property type="entry name" value="4pyrrol_Methylase_sf"/>
</dbReference>
<evidence type="ECO:0000313" key="9">
    <source>
        <dbReference type="Proteomes" id="UP000291469"/>
    </source>
</evidence>
<dbReference type="KEGG" id="erz:ER308_16985"/>
<dbReference type="SUPFAM" id="SSF53790">
    <property type="entry name" value="Tetrapyrrole methylase"/>
    <property type="match status" value="1"/>
</dbReference>
<sequence length="280" mass="29422">MNEGGVGQLVVVATPIGNLDDLSPRAVAALASADVVAAEDTRRTGRLLAHAGLDRPLLSYHEHNEARRAVHLLDRVAAGETVALVTDAGTPGVSDPGQRAVREAVDRGLRVEAVPGPVAAVHALVLSGLATDRFAVEGFLPRKAGERGRRLAELADDRRTLVFYVAPHRAAADLAAMAEAFGSERSAALARELTKLHEEVWRGSLSELAERAEAGLKGEVTVVVAGAPEPGGEDVSDDDLVARVRELVATGTTKKDAIAEVARAASVPKRRVYQAVLDRG</sequence>
<dbReference type="InterPro" id="IPR008189">
    <property type="entry name" value="rRNA_ssu_MeTfrase_I"/>
</dbReference>
<dbReference type="Gene3D" id="3.40.1010.10">
    <property type="entry name" value="Cobalt-precorrin-4 Transmethylase, Domain 1"/>
    <property type="match status" value="1"/>
</dbReference>
<dbReference type="AlphaFoldDB" id="A0A411YLL2"/>
<dbReference type="Proteomes" id="UP000291469">
    <property type="component" value="Chromosome"/>
</dbReference>
<keyword evidence="2 6" id="KW-0698">rRNA processing</keyword>
<reference evidence="8 9" key="1">
    <citation type="submission" date="2019-01" db="EMBL/GenBank/DDBJ databases">
        <title>Egibacter rhizosphaerae EGI 80759T.</title>
        <authorList>
            <person name="Chen D.-D."/>
            <person name="Tian Y."/>
            <person name="Jiao J.-Y."/>
            <person name="Zhang X.-T."/>
            <person name="Zhang Y.-G."/>
            <person name="Zhang Y."/>
            <person name="Xiao M."/>
            <person name="Shu W.-S."/>
            <person name="Li W.-J."/>
        </authorList>
    </citation>
    <scope>NUCLEOTIDE SEQUENCE [LARGE SCALE GENOMIC DNA]</scope>
    <source>
        <strain evidence="8 9">EGI 80759</strain>
    </source>
</reference>
<accession>A0A411YLL2</accession>
<protein>
    <recommendedName>
        <fullName evidence="6">Ribosomal RNA small subunit methyltransferase I</fullName>
        <ecNumber evidence="6">2.1.1.198</ecNumber>
    </recommendedName>
    <alternativeName>
        <fullName evidence="6">16S rRNA 2'-O-ribose C1402 methyltransferase</fullName>
    </alternativeName>
    <alternativeName>
        <fullName evidence="6">rRNA (cytidine-2'-O-)-methyltransferase RsmI</fullName>
    </alternativeName>
</protein>
<keyword evidence="9" id="KW-1185">Reference proteome</keyword>
<evidence type="ECO:0000256" key="5">
    <source>
        <dbReference type="ARBA" id="ARBA00022691"/>
    </source>
</evidence>
<gene>
    <name evidence="6 8" type="primary">rsmI</name>
    <name evidence="8" type="ORF">ER308_16985</name>
</gene>
<keyword evidence="3 6" id="KW-0489">Methyltransferase</keyword>
<evidence type="ECO:0000256" key="2">
    <source>
        <dbReference type="ARBA" id="ARBA00022552"/>
    </source>
</evidence>